<evidence type="ECO:0000313" key="2">
    <source>
        <dbReference type="Proteomes" id="UP000780801"/>
    </source>
</evidence>
<organism evidence="1 2">
    <name type="scientific">Lunasporangiospora selenospora</name>
    <dbReference type="NCBI Taxonomy" id="979761"/>
    <lineage>
        <taxon>Eukaryota</taxon>
        <taxon>Fungi</taxon>
        <taxon>Fungi incertae sedis</taxon>
        <taxon>Mucoromycota</taxon>
        <taxon>Mortierellomycotina</taxon>
        <taxon>Mortierellomycetes</taxon>
        <taxon>Mortierellales</taxon>
        <taxon>Mortierellaceae</taxon>
        <taxon>Lunasporangiospora</taxon>
    </lineage>
</organism>
<proteinExistence type="predicted"/>
<gene>
    <name evidence="1" type="ORF">BGW38_005831</name>
</gene>
<feature type="non-terminal residue" evidence="1">
    <location>
        <position position="1"/>
    </location>
</feature>
<keyword evidence="2" id="KW-1185">Reference proteome</keyword>
<dbReference type="EMBL" id="JAABOA010000370">
    <property type="protein sequence ID" value="KAF9584622.1"/>
    <property type="molecule type" value="Genomic_DNA"/>
</dbReference>
<protein>
    <submittedName>
        <fullName evidence="1">Uncharacterized protein</fullName>
    </submittedName>
</protein>
<accession>A0A9P6KH82</accession>
<dbReference type="Gene3D" id="2.80.10.50">
    <property type="match status" value="1"/>
</dbReference>
<dbReference type="Proteomes" id="UP000780801">
    <property type="component" value="Unassembled WGS sequence"/>
</dbReference>
<sequence length="158" mass="18535">GVYQIALGSLVLTDSEQRPGGVVGVLNPDPREREKQLWHVSHHKNDNEVVIYNEKTGLFLTFEGELYPGQFLVMSEATHSWKMSKADEDRFFIMTEEQYEGENLVFDASPPPIFPPRAYIAWPRKTPDQAWSFRRMDEDYEHPRQYRLPYKKVGLCHY</sequence>
<reference evidence="1" key="1">
    <citation type="journal article" date="2020" name="Fungal Divers.">
        <title>Resolving the Mortierellaceae phylogeny through synthesis of multi-gene phylogenetics and phylogenomics.</title>
        <authorList>
            <person name="Vandepol N."/>
            <person name="Liber J."/>
            <person name="Desiro A."/>
            <person name="Na H."/>
            <person name="Kennedy M."/>
            <person name="Barry K."/>
            <person name="Grigoriev I.V."/>
            <person name="Miller A.N."/>
            <person name="O'Donnell K."/>
            <person name="Stajich J.E."/>
            <person name="Bonito G."/>
        </authorList>
    </citation>
    <scope>NUCLEOTIDE SEQUENCE</scope>
    <source>
        <strain evidence="1">KOD1015</strain>
    </source>
</reference>
<dbReference type="OrthoDB" id="2432087at2759"/>
<dbReference type="SUPFAM" id="SSF50370">
    <property type="entry name" value="Ricin B-like lectins"/>
    <property type="match status" value="1"/>
</dbReference>
<dbReference type="InterPro" id="IPR035992">
    <property type="entry name" value="Ricin_B-like_lectins"/>
</dbReference>
<name>A0A9P6KH82_9FUNG</name>
<dbReference type="AlphaFoldDB" id="A0A9P6KH82"/>
<comment type="caution">
    <text evidence="1">The sequence shown here is derived from an EMBL/GenBank/DDBJ whole genome shotgun (WGS) entry which is preliminary data.</text>
</comment>
<evidence type="ECO:0000313" key="1">
    <source>
        <dbReference type="EMBL" id="KAF9584622.1"/>
    </source>
</evidence>